<evidence type="ECO:0000313" key="2">
    <source>
        <dbReference type="Proteomes" id="UP000276133"/>
    </source>
</evidence>
<sequence length="194" mass="22638">MPVNKKKMISNLEQVLKVLNYFRAIWLGLELFQHDHGIAFHARAKIKIGRTEGKYLISEEQIMLKKNCFKINFQLDSLFKKRLSSSSFFVASLLMFLEPLAHSYFLGRIESFEIHLIELTVSKASFIEKSNRKNLLSVVKPNNLNSLTTDDFKKVRISILLLIKSDKYYYSTITFFFYCLVSQPQHSGNPLFKK</sequence>
<gene>
    <name evidence="1" type="ORF">BpHYR1_019622</name>
</gene>
<name>A0A3M7QEQ9_BRAPC</name>
<dbReference type="EMBL" id="REGN01006394">
    <property type="protein sequence ID" value="RNA09682.1"/>
    <property type="molecule type" value="Genomic_DNA"/>
</dbReference>
<comment type="caution">
    <text evidence="1">The sequence shown here is derived from an EMBL/GenBank/DDBJ whole genome shotgun (WGS) entry which is preliminary data.</text>
</comment>
<reference evidence="1 2" key="1">
    <citation type="journal article" date="2018" name="Sci. Rep.">
        <title>Genomic signatures of local adaptation to the degree of environmental predictability in rotifers.</title>
        <authorList>
            <person name="Franch-Gras L."/>
            <person name="Hahn C."/>
            <person name="Garcia-Roger E.M."/>
            <person name="Carmona M.J."/>
            <person name="Serra M."/>
            <person name="Gomez A."/>
        </authorList>
    </citation>
    <scope>NUCLEOTIDE SEQUENCE [LARGE SCALE GENOMIC DNA]</scope>
    <source>
        <strain evidence="1">HYR1</strain>
    </source>
</reference>
<protein>
    <submittedName>
        <fullName evidence="1">Uncharacterized protein</fullName>
    </submittedName>
</protein>
<accession>A0A3M7QEQ9</accession>
<dbReference type="AlphaFoldDB" id="A0A3M7QEQ9"/>
<proteinExistence type="predicted"/>
<dbReference type="Proteomes" id="UP000276133">
    <property type="component" value="Unassembled WGS sequence"/>
</dbReference>
<organism evidence="1 2">
    <name type="scientific">Brachionus plicatilis</name>
    <name type="common">Marine rotifer</name>
    <name type="synonym">Brachionus muelleri</name>
    <dbReference type="NCBI Taxonomy" id="10195"/>
    <lineage>
        <taxon>Eukaryota</taxon>
        <taxon>Metazoa</taxon>
        <taxon>Spiralia</taxon>
        <taxon>Gnathifera</taxon>
        <taxon>Rotifera</taxon>
        <taxon>Eurotatoria</taxon>
        <taxon>Monogononta</taxon>
        <taxon>Pseudotrocha</taxon>
        <taxon>Ploima</taxon>
        <taxon>Brachionidae</taxon>
        <taxon>Brachionus</taxon>
    </lineage>
</organism>
<keyword evidence="2" id="KW-1185">Reference proteome</keyword>
<evidence type="ECO:0000313" key="1">
    <source>
        <dbReference type="EMBL" id="RNA09682.1"/>
    </source>
</evidence>